<feature type="domain" description="ApeI dehydratase-like" evidence="1">
    <location>
        <begin position="13"/>
        <end position="112"/>
    </location>
</feature>
<proteinExistence type="predicted"/>
<dbReference type="Pfam" id="PF22818">
    <property type="entry name" value="ApeI-like"/>
    <property type="match status" value="1"/>
</dbReference>
<evidence type="ECO:0000313" key="2">
    <source>
        <dbReference type="EMBL" id="SPS01215.1"/>
    </source>
</evidence>
<dbReference type="RefSeq" id="WP_116385871.1">
    <property type="nucleotide sequence ID" value="NZ_LS483234.1"/>
</dbReference>
<dbReference type="InterPro" id="IPR029069">
    <property type="entry name" value="HotDog_dom_sf"/>
</dbReference>
<dbReference type="GO" id="GO:0016874">
    <property type="term" value="F:ligase activity"/>
    <property type="evidence" value="ECO:0007669"/>
    <property type="project" value="UniProtKB-KW"/>
</dbReference>
<evidence type="ECO:0000313" key="3">
    <source>
        <dbReference type="Proteomes" id="UP000256805"/>
    </source>
</evidence>
<organism evidence="2 3">
    <name type="scientific">Cupriavidus taiwanensis</name>
    <dbReference type="NCBI Taxonomy" id="164546"/>
    <lineage>
        <taxon>Bacteria</taxon>
        <taxon>Pseudomonadati</taxon>
        <taxon>Pseudomonadota</taxon>
        <taxon>Betaproteobacteria</taxon>
        <taxon>Burkholderiales</taxon>
        <taxon>Burkholderiaceae</taxon>
        <taxon>Cupriavidus</taxon>
    </lineage>
</organism>
<dbReference type="EMBL" id="OVTA01000042">
    <property type="protein sequence ID" value="SPS01215.1"/>
    <property type="molecule type" value="Genomic_DNA"/>
</dbReference>
<accession>A0A375J7S0</accession>
<sequence>MTETLPHAVWIESSGHAAAAMLEVGAHLAIFDGHFPATPIVPGVAQVDWAMALAPQRLPVPPRERFARLDVLKFQGIIRPGARVRLDLEWQPEKLALAFRLSSASGPHASGRIVFRSEHD</sequence>
<dbReference type="SUPFAM" id="SSF54637">
    <property type="entry name" value="Thioesterase/thiol ester dehydrase-isomerase"/>
    <property type="match status" value="1"/>
</dbReference>
<dbReference type="PIRSF" id="PIRSF030962">
    <property type="entry name" value="Dehydrase_ECs4332_prd"/>
    <property type="match status" value="1"/>
</dbReference>
<dbReference type="AlphaFoldDB" id="A0A375J7S0"/>
<dbReference type="InterPro" id="IPR054545">
    <property type="entry name" value="ApeI-like"/>
</dbReference>
<evidence type="ECO:0000259" key="1">
    <source>
        <dbReference type="Pfam" id="PF22818"/>
    </source>
</evidence>
<dbReference type="InterPro" id="IPR016962">
    <property type="entry name" value="Dehydrase_ECs4332_prd"/>
</dbReference>
<dbReference type="Gene3D" id="3.10.129.10">
    <property type="entry name" value="Hotdog Thioesterase"/>
    <property type="match status" value="1"/>
</dbReference>
<gene>
    <name evidence="2" type="ORF">CBM2634_B190049</name>
</gene>
<keyword evidence="2" id="KW-0436">Ligase</keyword>
<protein>
    <submittedName>
        <fullName evidence="2">AMP-dependent synthetase/ligase</fullName>
    </submittedName>
</protein>
<dbReference type="Proteomes" id="UP000256805">
    <property type="component" value="Unassembled WGS sequence"/>
</dbReference>
<reference evidence="2 3" key="1">
    <citation type="submission" date="2018-01" db="EMBL/GenBank/DDBJ databases">
        <authorList>
            <person name="Gaut B.S."/>
            <person name="Morton B.R."/>
            <person name="Clegg M.T."/>
            <person name="Duvall M.R."/>
        </authorList>
    </citation>
    <scope>NUCLEOTIDE SEQUENCE [LARGE SCALE GENOMIC DNA]</scope>
    <source>
        <strain evidence="2">Cupriavidus taiwanensis cmp 52</strain>
    </source>
</reference>
<name>A0A375J7S0_9BURK</name>